<evidence type="ECO:0000313" key="3">
    <source>
        <dbReference type="Proteomes" id="UP000693672"/>
    </source>
</evidence>
<dbReference type="Proteomes" id="UP000693672">
    <property type="component" value="Unassembled WGS sequence"/>
</dbReference>
<sequence length="287" mass="31061">MRLKRWLTAQLLALTVLLLLNGCSGSPHWEAKLEAPPEMTEGAVMPIRLTVSEKGAPVSGLTVAAELEMARMAHDRMKADFREKGNGVYEAMINLPMDGSWVASITMEGKGVKQQQTIEFQTRKSASPIAATVNGSVITQEDLDFYAIAGSAEAAANGSGAAEAGSRSVLLTQIIRLQAIGLLAKEKGHRPDTREVEALSERARKAEASDAATQERIAAFGADRYRQKQQERLELLSLARQVQAEVEAAIQAEHPQAAAGEIRFQTAKAYEELLVSQMSTLSVAVYK</sequence>
<gene>
    <name evidence="2" type="ORF">PAESOLCIP111_04240</name>
</gene>
<dbReference type="RefSeq" id="WP_218093966.1">
    <property type="nucleotide sequence ID" value="NZ_CAJVAS010000022.1"/>
</dbReference>
<evidence type="ECO:0000313" key="2">
    <source>
        <dbReference type="EMBL" id="CAG7641517.1"/>
    </source>
</evidence>
<dbReference type="EMBL" id="CAJVAS010000022">
    <property type="protein sequence ID" value="CAG7641517.1"/>
    <property type="molecule type" value="Genomic_DNA"/>
</dbReference>
<keyword evidence="3" id="KW-1185">Reference proteome</keyword>
<name>A0A916NY89_9BACL</name>
<protein>
    <recommendedName>
        <fullName evidence="1">YtkA-like domain-containing protein</fullName>
    </recommendedName>
</protein>
<dbReference type="AlphaFoldDB" id="A0A916NY89"/>
<comment type="caution">
    <text evidence="2">The sequence shown here is derived from an EMBL/GenBank/DDBJ whole genome shotgun (WGS) entry which is preliminary data.</text>
</comment>
<accession>A0A916NY89</accession>
<dbReference type="Pfam" id="PF13115">
    <property type="entry name" value="YtkA"/>
    <property type="match status" value="1"/>
</dbReference>
<proteinExistence type="predicted"/>
<organism evidence="2 3">
    <name type="scientific">Paenibacillus solanacearum</name>
    <dbReference type="NCBI Taxonomy" id="2048548"/>
    <lineage>
        <taxon>Bacteria</taxon>
        <taxon>Bacillati</taxon>
        <taxon>Bacillota</taxon>
        <taxon>Bacilli</taxon>
        <taxon>Bacillales</taxon>
        <taxon>Paenibacillaceae</taxon>
        <taxon>Paenibacillus</taxon>
    </lineage>
</organism>
<evidence type="ECO:0000259" key="1">
    <source>
        <dbReference type="Pfam" id="PF13115"/>
    </source>
</evidence>
<dbReference type="InterPro" id="IPR032693">
    <property type="entry name" value="YtkA-like_dom"/>
</dbReference>
<reference evidence="2" key="1">
    <citation type="submission" date="2021-06" db="EMBL/GenBank/DDBJ databases">
        <authorList>
            <person name="Criscuolo A."/>
        </authorList>
    </citation>
    <scope>NUCLEOTIDE SEQUENCE</scope>
    <source>
        <strain evidence="2">CIP111600</strain>
    </source>
</reference>
<feature type="domain" description="YtkA-like" evidence="1">
    <location>
        <begin position="28"/>
        <end position="102"/>
    </location>
</feature>